<feature type="transmembrane region" description="Helical" evidence="7">
    <location>
        <begin position="177"/>
        <end position="195"/>
    </location>
</feature>
<evidence type="ECO:0000313" key="9">
    <source>
        <dbReference type="EMBL" id="MBM7658008.1"/>
    </source>
</evidence>
<keyword evidence="10" id="KW-1185">Reference proteome</keyword>
<name>A0ABS2Q896_9BACL</name>
<feature type="transmembrane region" description="Helical" evidence="7">
    <location>
        <begin position="95"/>
        <end position="113"/>
    </location>
</feature>
<comment type="subcellular location">
    <subcellularLocation>
        <location evidence="1">Cell membrane</location>
        <topology evidence="1">Multi-pass membrane protein</topology>
    </subcellularLocation>
</comment>
<feature type="transmembrane region" description="Helical" evidence="7">
    <location>
        <begin position="7"/>
        <end position="28"/>
    </location>
</feature>
<dbReference type="InterPro" id="IPR000620">
    <property type="entry name" value="EamA_dom"/>
</dbReference>
<evidence type="ECO:0000256" key="5">
    <source>
        <dbReference type="ARBA" id="ARBA00022989"/>
    </source>
</evidence>
<gene>
    <name evidence="9" type="ORF">JOC27_001460</name>
</gene>
<evidence type="ECO:0000259" key="8">
    <source>
        <dbReference type="Pfam" id="PF00892"/>
    </source>
</evidence>
<feature type="transmembrane region" description="Helical" evidence="7">
    <location>
        <begin position="234"/>
        <end position="257"/>
    </location>
</feature>
<evidence type="ECO:0000256" key="1">
    <source>
        <dbReference type="ARBA" id="ARBA00004651"/>
    </source>
</evidence>
<feature type="transmembrane region" description="Helical" evidence="7">
    <location>
        <begin position="207"/>
        <end position="227"/>
    </location>
</feature>
<dbReference type="SUPFAM" id="SSF103481">
    <property type="entry name" value="Multidrug resistance efflux transporter EmrE"/>
    <property type="match status" value="2"/>
</dbReference>
<protein>
    <submittedName>
        <fullName evidence="9">Drug/metabolite transporter (DMT)-like permease</fullName>
    </submittedName>
</protein>
<dbReference type="RefSeq" id="WP_205006450.1">
    <property type="nucleotide sequence ID" value="NZ_CBCRXA010000007.1"/>
</dbReference>
<dbReference type="EMBL" id="JAFBEV010000011">
    <property type="protein sequence ID" value="MBM7658008.1"/>
    <property type="molecule type" value="Genomic_DNA"/>
</dbReference>
<keyword evidence="5 7" id="KW-1133">Transmembrane helix</keyword>
<feature type="transmembrane region" description="Helical" evidence="7">
    <location>
        <begin position="149"/>
        <end position="165"/>
    </location>
</feature>
<evidence type="ECO:0000313" key="10">
    <source>
        <dbReference type="Proteomes" id="UP000823201"/>
    </source>
</evidence>
<evidence type="ECO:0000256" key="6">
    <source>
        <dbReference type="ARBA" id="ARBA00023136"/>
    </source>
</evidence>
<feature type="transmembrane region" description="Helical" evidence="7">
    <location>
        <begin position="122"/>
        <end position="143"/>
    </location>
</feature>
<reference evidence="9 10" key="1">
    <citation type="submission" date="2021-01" db="EMBL/GenBank/DDBJ databases">
        <title>Genomic Encyclopedia of Type Strains, Phase IV (KMG-IV): sequencing the most valuable type-strain genomes for metagenomic binning, comparative biology and taxonomic classification.</title>
        <authorList>
            <person name="Goeker M."/>
        </authorList>
    </citation>
    <scope>NUCLEOTIDE SEQUENCE [LARGE SCALE GENOMIC DNA]</scope>
    <source>
        <strain evidence="9 10">DSM 100968</strain>
    </source>
</reference>
<evidence type="ECO:0000256" key="4">
    <source>
        <dbReference type="ARBA" id="ARBA00022692"/>
    </source>
</evidence>
<comment type="caution">
    <text evidence="9">The sequence shown here is derived from an EMBL/GenBank/DDBJ whole genome shotgun (WGS) entry which is preliminary data.</text>
</comment>
<dbReference type="Pfam" id="PF00892">
    <property type="entry name" value="EamA"/>
    <property type="match status" value="2"/>
</dbReference>
<feature type="transmembrane region" description="Helical" evidence="7">
    <location>
        <begin position="34"/>
        <end position="53"/>
    </location>
</feature>
<evidence type="ECO:0000256" key="3">
    <source>
        <dbReference type="ARBA" id="ARBA00022475"/>
    </source>
</evidence>
<feature type="domain" description="EamA" evidence="8">
    <location>
        <begin position="6"/>
        <end position="136"/>
    </location>
</feature>
<comment type="similarity">
    <text evidence="2">Belongs to the EamA transporter family.</text>
</comment>
<feature type="transmembrane region" description="Helical" evidence="7">
    <location>
        <begin position="65"/>
        <end position="89"/>
    </location>
</feature>
<dbReference type="InterPro" id="IPR037185">
    <property type="entry name" value="EmrE-like"/>
</dbReference>
<sequence>MTRTRANLLLLFTSILWGSGFVVLKFAINAQATPGFINFFRGTLFTMLAFAFFSKNILRMSLKEFKIGLFAGLLNSAGFITQTIGVAYTTPSKNAFISSAYVVIIPFIAWIIYRQRVQFKSFVAIALCTIGMALLTGISAQFSMNRGDFFSLICAFFYAGSIVILSNGAKHANAQSITFMLAIVQAAGGLIYFLFEGPSQLLSIDWSSAIIPLLYVSIFCSFIGQAIQVSAQKFTSAASAGLIMMLEGVFGSLFSIFFGYDHWSLHLVAGGLLITISLLLMEIDVVPVLQRFRFNHQSVHLPLHEKSTKG</sequence>
<feature type="transmembrane region" description="Helical" evidence="7">
    <location>
        <begin position="263"/>
        <end position="283"/>
    </location>
</feature>
<feature type="domain" description="EamA" evidence="8">
    <location>
        <begin position="146"/>
        <end position="281"/>
    </location>
</feature>
<dbReference type="InterPro" id="IPR051258">
    <property type="entry name" value="Diverse_Substrate_Transporter"/>
</dbReference>
<organism evidence="9 10">
    <name type="scientific">Sporolactobacillus spathodeae</name>
    <dbReference type="NCBI Taxonomy" id="1465502"/>
    <lineage>
        <taxon>Bacteria</taxon>
        <taxon>Bacillati</taxon>
        <taxon>Bacillota</taxon>
        <taxon>Bacilli</taxon>
        <taxon>Bacillales</taxon>
        <taxon>Sporolactobacillaceae</taxon>
        <taxon>Sporolactobacillus</taxon>
    </lineage>
</organism>
<keyword evidence="3" id="KW-1003">Cell membrane</keyword>
<evidence type="ECO:0000256" key="7">
    <source>
        <dbReference type="SAM" id="Phobius"/>
    </source>
</evidence>
<evidence type="ECO:0000256" key="2">
    <source>
        <dbReference type="ARBA" id="ARBA00007362"/>
    </source>
</evidence>
<dbReference type="Proteomes" id="UP000823201">
    <property type="component" value="Unassembled WGS sequence"/>
</dbReference>
<proteinExistence type="inferred from homology"/>
<keyword evidence="4 7" id="KW-0812">Transmembrane</keyword>
<keyword evidence="6 7" id="KW-0472">Membrane</keyword>
<dbReference type="PANTHER" id="PTHR42920:SF5">
    <property type="entry name" value="EAMA DOMAIN-CONTAINING PROTEIN"/>
    <property type="match status" value="1"/>
</dbReference>
<accession>A0ABS2Q896</accession>
<dbReference type="PANTHER" id="PTHR42920">
    <property type="entry name" value="OS03G0707200 PROTEIN-RELATED"/>
    <property type="match status" value="1"/>
</dbReference>